<dbReference type="EMBL" id="PVUE01000003">
    <property type="protein sequence ID" value="PRZ43137.1"/>
    <property type="molecule type" value="Genomic_DNA"/>
</dbReference>
<dbReference type="PANTHER" id="PTHR30126:SF39">
    <property type="entry name" value="HTH-TYPE TRANSCRIPTIONAL REGULATOR CYSL"/>
    <property type="match status" value="1"/>
</dbReference>
<evidence type="ECO:0000256" key="3">
    <source>
        <dbReference type="ARBA" id="ARBA00023125"/>
    </source>
</evidence>
<evidence type="ECO:0000256" key="1">
    <source>
        <dbReference type="ARBA" id="ARBA00009437"/>
    </source>
</evidence>
<sequence length="299" mass="31733">MTEVGRPLPDLDAIRLLVVIADCGSIGAAARREGITQPSASKRIAVLERRLGVELLRRSTRGSSLTDNGRVVTEWARGVLEATEALLTGSAALRAAHTGTLRVAASQTIAEYLVPIWLAKLRTAMPDAAVRLEVMNSAGVIDAVRASSCDVGFVESPGVPADLTATTVRRDELRLVVAPGHPFAGRASAVTRKELAASQLVVREVGSGTREVLERALGNLDAVDLLELDSNAAVKISVASGAGCTVISQLAVAAELADSRLVEVPVHGLDLRRLLRMVSRRDYRPNEVATTLARLAHHR</sequence>
<comment type="similarity">
    <text evidence="1">Belongs to the LysR transcriptional regulatory family.</text>
</comment>
<dbReference type="PROSITE" id="PS50931">
    <property type="entry name" value="HTH_LYSR"/>
    <property type="match status" value="1"/>
</dbReference>
<proteinExistence type="inferred from homology"/>
<dbReference type="InterPro" id="IPR036390">
    <property type="entry name" value="WH_DNA-bd_sf"/>
</dbReference>
<dbReference type="InterPro" id="IPR036388">
    <property type="entry name" value="WH-like_DNA-bd_sf"/>
</dbReference>
<keyword evidence="7" id="KW-1185">Reference proteome</keyword>
<keyword evidence="2" id="KW-0805">Transcription regulation</keyword>
<dbReference type="Proteomes" id="UP000237752">
    <property type="component" value="Unassembled WGS sequence"/>
</dbReference>
<reference evidence="6 7" key="1">
    <citation type="submission" date="2018-03" db="EMBL/GenBank/DDBJ databases">
        <title>Genomic Encyclopedia of Archaeal and Bacterial Type Strains, Phase II (KMG-II): from individual species to whole genera.</title>
        <authorList>
            <person name="Goeker M."/>
        </authorList>
    </citation>
    <scope>NUCLEOTIDE SEQUENCE [LARGE SCALE GENOMIC DNA]</scope>
    <source>
        <strain evidence="6 7">DSM 100065</strain>
    </source>
</reference>
<dbReference type="AlphaFoldDB" id="A0A2T1A3T0"/>
<keyword evidence="3" id="KW-0238">DNA-binding</keyword>
<dbReference type="SUPFAM" id="SSF53850">
    <property type="entry name" value="Periplasmic binding protein-like II"/>
    <property type="match status" value="1"/>
</dbReference>
<dbReference type="OrthoDB" id="9808620at2"/>
<dbReference type="GO" id="GO:0000976">
    <property type="term" value="F:transcription cis-regulatory region binding"/>
    <property type="evidence" value="ECO:0007669"/>
    <property type="project" value="TreeGrafter"/>
</dbReference>
<dbReference type="Gene3D" id="1.10.10.10">
    <property type="entry name" value="Winged helix-like DNA-binding domain superfamily/Winged helix DNA-binding domain"/>
    <property type="match status" value="1"/>
</dbReference>
<dbReference type="RefSeq" id="WP_106348101.1">
    <property type="nucleotide sequence ID" value="NZ_PVUE01000003.1"/>
</dbReference>
<name>A0A2T1A3T0_9ACTN</name>
<gene>
    <name evidence="6" type="ORF">CLV47_103194</name>
</gene>
<organism evidence="6 7">
    <name type="scientific">Antricoccus suffuscus</name>
    <dbReference type="NCBI Taxonomy" id="1629062"/>
    <lineage>
        <taxon>Bacteria</taxon>
        <taxon>Bacillati</taxon>
        <taxon>Actinomycetota</taxon>
        <taxon>Actinomycetes</taxon>
        <taxon>Geodermatophilales</taxon>
        <taxon>Antricoccaceae</taxon>
        <taxon>Antricoccus</taxon>
    </lineage>
</organism>
<dbReference type="Pfam" id="PF03466">
    <property type="entry name" value="LysR_substrate"/>
    <property type="match status" value="1"/>
</dbReference>
<dbReference type="PRINTS" id="PR00039">
    <property type="entry name" value="HTHLYSR"/>
</dbReference>
<keyword evidence="4" id="KW-0804">Transcription</keyword>
<protein>
    <submittedName>
        <fullName evidence="6">Molybdate transport repressor ModE-like protein</fullName>
    </submittedName>
</protein>
<evidence type="ECO:0000313" key="6">
    <source>
        <dbReference type="EMBL" id="PRZ43137.1"/>
    </source>
</evidence>
<dbReference type="GO" id="GO:0003700">
    <property type="term" value="F:DNA-binding transcription factor activity"/>
    <property type="evidence" value="ECO:0007669"/>
    <property type="project" value="InterPro"/>
</dbReference>
<accession>A0A2T1A3T0</accession>
<evidence type="ECO:0000313" key="7">
    <source>
        <dbReference type="Proteomes" id="UP000237752"/>
    </source>
</evidence>
<dbReference type="InterPro" id="IPR005119">
    <property type="entry name" value="LysR_subst-bd"/>
</dbReference>
<dbReference type="InterPro" id="IPR000847">
    <property type="entry name" value="LysR_HTH_N"/>
</dbReference>
<dbReference type="SUPFAM" id="SSF46785">
    <property type="entry name" value="Winged helix' DNA-binding domain"/>
    <property type="match status" value="1"/>
</dbReference>
<dbReference type="Pfam" id="PF00126">
    <property type="entry name" value="HTH_1"/>
    <property type="match status" value="1"/>
</dbReference>
<evidence type="ECO:0000259" key="5">
    <source>
        <dbReference type="PROSITE" id="PS50931"/>
    </source>
</evidence>
<feature type="domain" description="HTH lysR-type" evidence="5">
    <location>
        <begin position="9"/>
        <end position="66"/>
    </location>
</feature>
<dbReference type="Gene3D" id="3.40.190.10">
    <property type="entry name" value="Periplasmic binding protein-like II"/>
    <property type="match status" value="2"/>
</dbReference>
<dbReference type="PANTHER" id="PTHR30126">
    <property type="entry name" value="HTH-TYPE TRANSCRIPTIONAL REGULATOR"/>
    <property type="match status" value="1"/>
</dbReference>
<evidence type="ECO:0000256" key="4">
    <source>
        <dbReference type="ARBA" id="ARBA00023163"/>
    </source>
</evidence>
<comment type="caution">
    <text evidence="6">The sequence shown here is derived from an EMBL/GenBank/DDBJ whole genome shotgun (WGS) entry which is preliminary data.</text>
</comment>
<evidence type="ECO:0000256" key="2">
    <source>
        <dbReference type="ARBA" id="ARBA00023015"/>
    </source>
</evidence>